<dbReference type="PANTHER" id="PTHR23429">
    <property type="entry name" value="GLUCOSE-6-PHOSPHATE 1-DEHYDROGENASE G6PD"/>
    <property type="match status" value="1"/>
</dbReference>
<dbReference type="PROSITE" id="PS00069">
    <property type="entry name" value="G6P_DEHYDROGENASE"/>
    <property type="match status" value="1"/>
</dbReference>
<reference evidence="16" key="1">
    <citation type="submission" date="2025-08" db="UniProtKB">
        <authorList>
            <consortium name="RefSeq"/>
        </authorList>
    </citation>
    <scope>IDENTIFICATION</scope>
    <source>
        <tissue evidence="16">Whole body</tissue>
    </source>
</reference>
<evidence type="ECO:0000256" key="5">
    <source>
        <dbReference type="ARBA" id="ARBA00013019"/>
    </source>
</evidence>
<evidence type="ECO:0000313" key="16">
    <source>
        <dbReference type="RefSeq" id="XP_026487369.1"/>
    </source>
</evidence>
<comment type="function">
    <text evidence="12">Catalyzes the rate-limiting step of the oxidative pentose-phosphate pathway, which represents a route for the dissimilation of carbohydrates besides glycolysis.</text>
</comment>
<dbReference type="FunFam" id="3.40.50.720:FF:000111">
    <property type="entry name" value="Glucose-6-phosphate 1-dehydrogenase"/>
    <property type="match status" value="1"/>
</dbReference>
<dbReference type="SUPFAM" id="SSF55347">
    <property type="entry name" value="Glyceraldehyde-3-phosphate dehydrogenase-like, C-terminal domain"/>
    <property type="match status" value="1"/>
</dbReference>
<comment type="subcellular location">
    <subcellularLocation>
        <location evidence="2">Cytoplasm</location>
        <location evidence="2">Cytosol</location>
    </subcellularLocation>
</comment>
<dbReference type="SUPFAM" id="SSF51735">
    <property type="entry name" value="NAD(P)-binding Rossmann-fold domains"/>
    <property type="match status" value="1"/>
</dbReference>
<evidence type="ECO:0000256" key="10">
    <source>
        <dbReference type="ARBA" id="ARBA00023277"/>
    </source>
</evidence>
<dbReference type="HAMAP" id="MF_00966">
    <property type="entry name" value="G6PD"/>
    <property type="match status" value="1"/>
</dbReference>
<name>A0A8B8HR95_VANTA</name>
<dbReference type="PIRSF" id="PIRSF000110">
    <property type="entry name" value="G6PD"/>
    <property type="match status" value="1"/>
</dbReference>
<dbReference type="GO" id="GO:0006006">
    <property type="term" value="P:glucose metabolic process"/>
    <property type="evidence" value="ECO:0007669"/>
    <property type="project" value="UniProtKB-KW"/>
</dbReference>
<evidence type="ECO:0000256" key="1">
    <source>
        <dbReference type="ARBA" id="ARBA00002914"/>
    </source>
</evidence>
<dbReference type="CTD" id="32974"/>
<dbReference type="Pfam" id="PF00479">
    <property type="entry name" value="G6PD_N"/>
    <property type="match status" value="1"/>
</dbReference>
<gene>
    <name evidence="16" type="primary">LOC113394321</name>
</gene>
<dbReference type="InterPro" id="IPR022675">
    <property type="entry name" value="G6P_DH_C"/>
</dbReference>
<evidence type="ECO:0000256" key="12">
    <source>
        <dbReference type="RuleBase" id="RU362120"/>
    </source>
</evidence>
<keyword evidence="15" id="KW-1185">Reference proteome</keyword>
<evidence type="ECO:0000256" key="9">
    <source>
        <dbReference type="ARBA" id="ARBA00023002"/>
    </source>
</evidence>
<evidence type="ECO:0000256" key="4">
    <source>
        <dbReference type="ARBA" id="ARBA00009975"/>
    </source>
</evidence>
<keyword evidence="8 12" id="KW-0521">NADP</keyword>
<dbReference type="NCBIfam" id="TIGR00871">
    <property type="entry name" value="zwf"/>
    <property type="match status" value="1"/>
</dbReference>
<dbReference type="Proteomes" id="UP001652626">
    <property type="component" value="Chromosome 4"/>
</dbReference>
<dbReference type="GeneID" id="113394321"/>
<accession>A0A8B8HR95</accession>
<dbReference type="RefSeq" id="XP_026487369.1">
    <property type="nucleotide sequence ID" value="XM_026631584.2"/>
</dbReference>
<dbReference type="PRINTS" id="PR00079">
    <property type="entry name" value="G6PDHDRGNASE"/>
</dbReference>
<dbReference type="AlphaFoldDB" id="A0A8B8HR95"/>
<dbReference type="Gene3D" id="3.40.50.720">
    <property type="entry name" value="NAD(P)-binding Rossmann-like Domain"/>
    <property type="match status" value="1"/>
</dbReference>
<dbReference type="GO" id="GO:0005829">
    <property type="term" value="C:cytosol"/>
    <property type="evidence" value="ECO:0007669"/>
    <property type="project" value="UniProtKB-SubCell"/>
</dbReference>
<keyword evidence="9 12" id="KW-0560">Oxidoreductase</keyword>
<dbReference type="InterPro" id="IPR019796">
    <property type="entry name" value="G6P_DH_AS"/>
</dbReference>
<dbReference type="GO" id="GO:0004345">
    <property type="term" value="F:glucose-6-phosphate dehydrogenase activity"/>
    <property type="evidence" value="ECO:0007669"/>
    <property type="project" value="UniProtKB-EC"/>
</dbReference>
<evidence type="ECO:0000259" key="13">
    <source>
        <dbReference type="Pfam" id="PF00479"/>
    </source>
</evidence>
<organism evidence="15 16">
    <name type="scientific">Vanessa tameamea</name>
    <name type="common">Kamehameha butterfly</name>
    <dbReference type="NCBI Taxonomy" id="334116"/>
    <lineage>
        <taxon>Eukaryota</taxon>
        <taxon>Metazoa</taxon>
        <taxon>Ecdysozoa</taxon>
        <taxon>Arthropoda</taxon>
        <taxon>Hexapoda</taxon>
        <taxon>Insecta</taxon>
        <taxon>Pterygota</taxon>
        <taxon>Neoptera</taxon>
        <taxon>Endopterygota</taxon>
        <taxon>Lepidoptera</taxon>
        <taxon>Glossata</taxon>
        <taxon>Ditrysia</taxon>
        <taxon>Papilionoidea</taxon>
        <taxon>Nymphalidae</taxon>
        <taxon>Nymphalinae</taxon>
        <taxon>Vanessa</taxon>
    </lineage>
</organism>
<sequence>MENKADFQYPHTFVLLGASGDLAKKKIYPTIWYLYRDNLLPKNTKFIGYARTKQTLEDVKEKSKKYIKVRPGDESKLKEFWEANDYVSGSYDKRVDYEFLNQHISKSEKGPVANRIFYLAVPPTVFEDVTVNIRNACVSIKGYTRVIIEKPFGRDDESSEKLSSHLAGLFKEEQIYRIDHYLGKEMVQNLMTIRFANQIFSPSWNRENIASILISFKEPFGTEGRGGYFDSFGIVRDVMQNHLLQILSLVAMEKPVTLNPNDIRDEKVKVLRHIKPIDLKNLLVGQYVGNPNGQGEEKLGYLDDPTVPKDSVTPTYAVAVIYIDNSRWQGVPFILRCGKALNERKAEVRVQYKDVPGDIFEGHTKRNELVIRVQPGEALYLKLMSKSPGMKFDLMETELDLTYSMRYREADVPDAYERLILDVFTGTQMHFVRNDELKEAWRIFTPVLKKLETERIKPLPYMYGSRGPREADAKLAESDFKYSGSYKWQKPSLD</sequence>
<dbReference type="FunFam" id="3.30.360.10:FF:000018">
    <property type="entry name" value="Glucose-6-phosphate 1-dehydrogenase"/>
    <property type="match status" value="1"/>
</dbReference>
<comment type="function">
    <text evidence="1">Cytosolic glucose-6-phosphate dehydrogenase that catalyzes the first and rate-limiting step of the oxidative branch within the pentose phosphate pathway/shunt, an alternative route to glycolysis for the dissimilation of carbohydrates and a major source of reducing power and metabolic intermediates for fatty acid and nucleic acid biosynthetic processes.</text>
</comment>
<evidence type="ECO:0000259" key="14">
    <source>
        <dbReference type="Pfam" id="PF02781"/>
    </source>
</evidence>
<dbReference type="InterPro" id="IPR036291">
    <property type="entry name" value="NAD(P)-bd_dom_sf"/>
</dbReference>
<dbReference type="OrthoDB" id="60984at2759"/>
<protein>
    <recommendedName>
        <fullName evidence="6 12">Glucose-6-phosphate 1-dehydrogenase</fullName>
        <ecNumber evidence="5 12">1.1.1.49</ecNumber>
    </recommendedName>
</protein>
<dbReference type="GO" id="GO:0050661">
    <property type="term" value="F:NADP binding"/>
    <property type="evidence" value="ECO:0007669"/>
    <property type="project" value="InterPro"/>
</dbReference>
<keyword evidence="7 12" id="KW-0313">Glucose metabolism</keyword>
<comment type="pathway">
    <text evidence="3 12">Carbohydrate degradation; pentose phosphate pathway; D-ribulose 5-phosphate from D-glucose 6-phosphate (oxidative stage): step 1/3.</text>
</comment>
<feature type="domain" description="Glucose-6-phosphate dehydrogenase NAD-binding" evidence="13">
    <location>
        <begin position="14"/>
        <end position="189"/>
    </location>
</feature>
<evidence type="ECO:0000256" key="8">
    <source>
        <dbReference type="ARBA" id="ARBA00022857"/>
    </source>
</evidence>
<evidence type="ECO:0000256" key="11">
    <source>
        <dbReference type="ARBA" id="ARBA00047696"/>
    </source>
</evidence>
<evidence type="ECO:0000313" key="15">
    <source>
        <dbReference type="Proteomes" id="UP001652626"/>
    </source>
</evidence>
<dbReference type="PANTHER" id="PTHR23429:SF0">
    <property type="entry name" value="GLUCOSE-6-PHOSPHATE 1-DEHYDROGENASE"/>
    <property type="match status" value="1"/>
</dbReference>
<comment type="similarity">
    <text evidence="4 12">Belongs to the glucose-6-phosphate dehydrogenase family.</text>
</comment>
<dbReference type="EC" id="1.1.1.49" evidence="5 12"/>
<evidence type="ECO:0000256" key="3">
    <source>
        <dbReference type="ARBA" id="ARBA00004937"/>
    </source>
</evidence>
<feature type="domain" description="Glucose-6-phosphate dehydrogenase C-terminal" evidence="14">
    <location>
        <begin position="191"/>
        <end position="482"/>
    </location>
</feature>
<evidence type="ECO:0000256" key="6">
    <source>
        <dbReference type="ARBA" id="ARBA00020444"/>
    </source>
</evidence>
<dbReference type="UniPathway" id="UPA00115">
    <property type="reaction ID" value="UER00408"/>
</dbReference>
<proteinExistence type="inferred from homology"/>
<dbReference type="OMA" id="ERAGYYE"/>
<dbReference type="InterPro" id="IPR022674">
    <property type="entry name" value="G6P_DH_NAD-bd"/>
</dbReference>
<dbReference type="Gene3D" id="3.30.360.10">
    <property type="entry name" value="Dihydrodipicolinate Reductase, domain 2"/>
    <property type="match status" value="1"/>
</dbReference>
<dbReference type="Pfam" id="PF02781">
    <property type="entry name" value="G6PD_C"/>
    <property type="match status" value="1"/>
</dbReference>
<evidence type="ECO:0000256" key="2">
    <source>
        <dbReference type="ARBA" id="ARBA00004514"/>
    </source>
</evidence>
<dbReference type="GO" id="GO:0009051">
    <property type="term" value="P:pentose-phosphate shunt, oxidative branch"/>
    <property type="evidence" value="ECO:0007669"/>
    <property type="project" value="TreeGrafter"/>
</dbReference>
<dbReference type="InterPro" id="IPR001282">
    <property type="entry name" value="G6P_DH"/>
</dbReference>
<keyword evidence="10 12" id="KW-0119">Carbohydrate metabolism</keyword>
<evidence type="ECO:0000256" key="7">
    <source>
        <dbReference type="ARBA" id="ARBA00022526"/>
    </source>
</evidence>
<comment type="catalytic activity">
    <reaction evidence="11">
        <text>D-glucose 6-phosphate + NADP(+) = 6-phospho-D-glucono-1,5-lactone + NADPH + H(+)</text>
        <dbReference type="Rhea" id="RHEA:15841"/>
        <dbReference type="ChEBI" id="CHEBI:15378"/>
        <dbReference type="ChEBI" id="CHEBI:57783"/>
        <dbReference type="ChEBI" id="CHEBI:57955"/>
        <dbReference type="ChEBI" id="CHEBI:58349"/>
        <dbReference type="ChEBI" id="CHEBI:61548"/>
        <dbReference type="EC" id="1.1.1.49"/>
    </reaction>
    <physiologicalReaction direction="left-to-right" evidence="11">
        <dbReference type="Rhea" id="RHEA:15842"/>
    </physiologicalReaction>
</comment>